<keyword evidence="2" id="KW-1185">Reference proteome</keyword>
<comment type="caution">
    <text evidence="1">The sequence shown here is derived from an EMBL/GenBank/DDBJ whole genome shotgun (WGS) entry which is preliminary data.</text>
</comment>
<sequence length="166" mass="19057">MNSTLETANYENKFAVSSSSNCVVAISTISWQEKSLYVGEVNKYMSELSSNEEIKKKRTKNNKHNNETEYTEANVSDESLELEQLNNQISYSRKGYMDITATWINESFELNEAVLAVSLFQYPHTANAIANYIKEMNRLITFFTTSKQSERLEAVQVSIQIQQQLK</sequence>
<gene>
    <name evidence="1" type="ORF">RPERSI_LOCUS6122</name>
</gene>
<name>A0ACA9MPU4_9GLOM</name>
<evidence type="ECO:0000313" key="1">
    <source>
        <dbReference type="EMBL" id="CAG8606371.1"/>
    </source>
</evidence>
<protein>
    <submittedName>
        <fullName evidence="1">16847_t:CDS:1</fullName>
    </submittedName>
</protein>
<organism evidence="1 2">
    <name type="scientific">Racocetra persica</name>
    <dbReference type="NCBI Taxonomy" id="160502"/>
    <lineage>
        <taxon>Eukaryota</taxon>
        <taxon>Fungi</taxon>
        <taxon>Fungi incertae sedis</taxon>
        <taxon>Mucoromycota</taxon>
        <taxon>Glomeromycotina</taxon>
        <taxon>Glomeromycetes</taxon>
        <taxon>Diversisporales</taxon>
        <taxon>Gigasporaceae</taxon>
        <taxon>Racocetra</taxon>
    </lineage>
</organism>
<accession>A0ACA9MPU4</accession>
<feature type="non-terminal residue" evidence="1">
    <location>
        <position position="166"/>
    </location>
</feature>
<reference evidence="1" key="1">
    <citation type="submission" date="2021-06" db="EMBL/GenBank/DDBJ databases">
        <authorList>
            <person name="Kallberg Y."/>
            <person name="Tangrot J."/>
            <person name="Rosling A."/>
        </authorList>
    </citation>
    <scope>NUCLEOTIDE SEQUENCE</scope>
    <source>
        <strain evidence="1">MA461A</strain>
    </source>
</reference>
<dbReference type="Proteomes" id="UP000789920">
    <property type="component" value="Unassembled WGS sequence"/>
</dbReference>
<proteinExistence type="predicted"/>
<dbReference type="EMBL" id="CAJVQC010009575">
    <property type="protein sequence ID" value="CAG8606371.1"/>
    <property type="molecule type" value="Genomic_DNA"/>
</dbReference>
<evidence type="ECO:0000313" key="2">
    <source>
        <dbReference type="Proteomes" id="UP000789920"/>
    </source>
</evidence>